<evidence type="ECO:0000256" key="1">
    <source>
        <dbReference type="ARBA" id="ARBA00023015"/>
    </source>
</evidence>
<dbReference type="HOGENOM" id="CLU_000445_103_6_11"/>
<keyword evidence="6" id="KW-1185">Reference proteome</keyword>
<dbReference type="InterPro" id="IPR036388">
    <property type="entry name" value="WH-like_DNA-bd_sf"/>
</dbReference>
<evidence type="ECO:0000256" key="3">
    <source>
        <dbReference type="ARBA" id="ARBA00023163"/>
    </source>
</evidence>
<keyword evidence="3" id="KW-0804">Transcription</keyword>
<evidence type="ECO:0000256" key="2">
    <source>
        <dbReference type="ARBA" id="ARBA00023125"/>
    </source>
</evidence>
<evidence type="ECO:0000313" key="6">
    <source>
        <dbReference type="Proteomes" id="UP000015001"/>
    </source>
</evidence>
<keyword evidence="1" id="KW-0805">Transcription regulation</keyword>
<dbReference type="GO" id="GO:0003677">
    <property type="term" value="F:DNA binding"/>
    <property type="evidence" value="ECO:0007669"/>
    <property type="project" value="UniProtKB-KW"/>
</dbReference>
<protein>
    <submittedName>
        <fullName evidence="5">Putative Oxygen regulatory protein NreC</fullName>
    </submittedName>
</protein>
<name>S4MXG8_9ACTN</name>
<feature type="domain" description="HTH luxR-type" evidence="4">
    <location>
        <begin position="1"/>
        <end position="61"/>
    </location>
</feature>
<evidence type="ECO:0000313" key="5">
    <source>
        <dbReference type="EMBL" id="EPJ40630.1"/>
    </source>
</evidence>
<dbReference type="OrthoDB" id="3197423at2"/>
<dbReference type="Gene3D" id="1.10.10.10">
    <property type="entry name" value="Winged helix-like DNA-binding domain superfamily/Winged helix DNA-binding domain"/>
    <property type="match status" value="1"/>
</dbReference>
<dbReference type="CDD" id="cd06170">
    <property type="entry name" value="LuxR_C_like"/>
    <property type="match status" value="1"/>
</dbReference>
<organism evidence="5 6">
    <name type="scientific">Streptomyces afghaniensis 772</name>
    <dbReference type="NCBI Taxonomy" id="1283301"/>
    <lineage>
        <taxon>Bacteria</taxon>
        <taxon>Bacillati</taxon>
        <taxon>Actinomycetota</taxon>
        <taxon>Actinomycetes</taxon>
        <taxon>Kitasatosporales</taxon>
        <taxon>Streptomycetaceae</taxon>
        <taxon>Streptomyces</taxon>
    </lineage>
</organism>
<accession>S4MXG8</accession>
<dbReference type="SUPFAM" id="SSF46894">
    <property type="entry name" value="C-terminal effector domain of the bipartite response regulators"/>
    <property type="match status" value="1"/>
</dbReference>
<dbReference type="InterPro" id="IPR016032">
    <property type="entry name" value="Sig_transdc_resp-reg_C-effctor"/>
</dbReference>
<dbReference type="EMBL" id="AOPY01001364">
    <property type="protein sequence ID" value="EPJ40630.1"/>
    <property type="molecule type" value="Genomic_DNA"/>
</dbReference>
<comment type="caution">
    <text evidence="5">The sequence shown here is derived from an EMBL/GenBank/DDBJ whole genome shotgun (WGS) entry which is preliminary data.</text>
</comment>
<dbReference type="PANTHER" id="PTHR44688:SF16">
    <property type="entry name" value="DNA-BINDING TRANSCRIPTIONAL ACTIVATOR DEVR_DOSR"/>
    <property type="match status" value="1"/>
</dbReference>
<sequence length="62" mass="7106">MRLSRRQAEIVALIAEGYSGKEIARILRMSPKTVESHMQRLFDRYGVRSRAAIVAKWLTNCA</sequence>
<reference evidence="5 6" key="1">
    <citation type="submission" date="2013-02" db="EMBL/GenBank/DDBJ databases">
        <title>Draft Genome Sequence of Streptomyces afghaniensis, Which Produces Compounds of the Julimycin B-Complex.</title>
        <authorList>
            <person name="Gruening B.A."/>
            <person name="Praeg A."/>
            <person name="Erxleben A."/>
            <person name="Guenther S."/>
            <person name="Fiedler H.-P."/>
            <person name="Goodfellow M."/>
            <person name="Mueller M."/>
        </authorList>
    </citation>
    <scope>NUCLEOTIDE SEQUENCE [LARGE SCALE GENOMIC DNA]</scope>
    <source>
        <strain evidence="5 6">772</strain>
    </source>
</reference>
<dbReference type="PROSITE" id="PS50043">
    <property type="entry name" value="HTH_LUXR_2"/>
    <property type="match status" value="1"/>
</dbReference>
<dbReference type="AlphaFoldDB" id="S4MXG8"/>
<keyword evidence="2" id="KW-0238">DNA-binding</keyword>
<dbReference type="Proteomes" id="UP000015001">
    <property type="component" value="Unassembled WGS sequence"/>
</dbReference>
<gene>
    <name evidence="5" type="ORF">STAFG_2323</name>
</gene>
<dbReference type="GO" id="GO:0006355">
    <property type="term" value="P:regulation of DNA-templated transcription"/>
    <property type="evidence" value="ECO:0007669"/>
    <property type="project" value="InterPro"/>
</dbReference>
<dbReference type="PRINTS" id="PR00038">
    <property type="entry name" value="HTHLUXR"/>
</dbReference>
<dbReference type="RefSeq" id="WP_020271300.1">
    <property type="nucleotide sequence ID" value="NZ_KE354111.1"/>
</dbReference>
<dbReference type="Pfam" id="PF00196">
    <property type="entry name" value="GerE"/>
    <property type="match status" value="1"/>
</dbReference>
<dbReference type="PATRIC" id="fig|1283301.3.peg.2295"/>
<dbReference type="PANTHER" id="PTHR44688">
    <property type="entry name" value="DNA-BINDING TRANSCRIPTIONAL ACTIVATOR DEVR_DOSR"/>
    <property type="match status" value="1"/>
</dbReference>
<dbReference type="InterPro" id="IPR000792">
    <property type="entry name" value="Tscrpt_reg_LuxR_C"/>
</dbReference>
<dbReference type="SMART" id="SM00421">
    <property type="entry name" value="HTH_LUXR"/>
    <property type="match status" value="1"/>
</dbReference>
<proteinExistence type="predicted"/>
<evidence type="ECO:0000259" key="4">
    <source>
        <dbReference type="PROSITE" id="PS50043"/>
    </source>
</evidence>